<dbReference type="InterPro" id="IPR013858">
    <property type="entry name" value="Peptidase_M10B_C"/>
</dbReference>
<comment type="subcellular location">
    <subcellularLocation>
        <location evidence="2">Secreted</location>
    </subcellularLocation>
</comment>
<dbReference type="PRINTS" id="PR00313">
    <property type="entry name" value="CABNDNGRPT"/>
</dbReference>
<dbReference type="SMART" id="SM00235">
    <property type="entry name" value="ZnMc"/>
    <property type="match status" value="1"/>
</dbReference>
<dbReference type="RefSeq" id="WP_006272812.1">
    <property type="nucleotide sequence ID" value="NZ_GL883077.1"/>
</dbReference>
<feature type="domain" description="Peptidase metallopeptidase" evidence="6">
    <location>
        <begin position="146"/>
        <end position="305"/>
    </location>
</feature>
<dbReference type="Gene3D" id="3.40.390.10">
    <property type="entry name" value="Collagenase (Catalytic Domain)"/>
    <property type="match status" value="1"/>
</dbReference>
<dbReference type="InterPro" id="IPR011049">
    <property type="entry name" value="Serralysin-like_metalloprot_C"/>
</dbReference>
<dbReference type="InterPro" id="IPR050557">
    <property type="entry name" value="RTX_toxin/Mannuronan_C5-epim"/>
</dbReference>
<dbReference type="Proteomes" id="UP000006512">
    <property type="component" value="Unassembled WGS sequence"/>
</dbReference>
<dbReference type="InterPro" id="IPR018511">
    <property type="entry name" value="Hemolysin-typ_Ca-bd_CS"/>
</dbReference>
<gene>
    <name evidence="7" type="ORF">ABI_20530</name>
</gene>
<dbReference type="PROSITE" id="PS00330">
    <property type="entry name" value="HEMOLYSIN_CALCIUM"/>
    <property type="match status" value="3"/>
</dbReference>
<dbReference type="InterPro" id="IPR034033">
    <property type="entry name" value="Serralysin-like"/>
</dbReference>
<comment type="similarity">
    <text evidence="3">Belongs to the peptidase M10B family.</text>
</comment>
<comment type="cofactor">
    <cofactor evidence="1">
        <name>Ca(2+)</name>
        <dbReference type="ChEBI" id="CHEBI:29108"/>
    </cofactor>
</comment>
<evidence type="ECO:0000256" key="1">
    <source>
        <dbReference type="ARBA" id="ARBA00001913"/>
    </source>
</evidence>
<dbReference type="PANTHER" id="PTHR38340:SF1">
    <property type="entry name" value="S-LAYER PROTEIN"/>
    <property type="match status" value="1"/>
</dbReference>
<dbReference type="PANTHER" id="PTHR38340">
    <property type="entry name" value="S-LAYER PROTEIN"/>
    <property type="match status" value="1"/>
</dbReference>
<proteinExistence type="inferred from homology"/>
<dbReference type="GO" id="GO:0008237">
    <property type="term" value="F:metallopeptidase activity"/>
    <property type="evidence" value="ECO:0007669"/>
    <property type="project" value="InterPro"/>
</dbReference>
<dbReference type="Pfam" id="PF08548">
    <property type="entry name" value="Peptidase_M10_C"/>
    <property type="match status" value="1"/>
</dbReference>
<dbReference type="CDD" id="cd04277">
    <property type="entry name" value="ZnMc_serralysin_like"/>
    <property type="match status" value="1"/>
</dbReference>
<reference evidence="8" key="1">
    <citation type="submission" date="2011-03" db="EMBL/GenBank/DDBJ databases">
        <title>Draft genome sequence of Brevundimonas diminuta.</title>
        <authorList>
            <person name="Brown P.J.B."/>
            <person name="Buechlein A."/>
            <person name="Hemmerich C."/>
            <person name="Brun Y.V."/>
        </authorList>
    </citation>
    <scope>NUCLEOTIDE SEQUENCE [LARGE SCALE GENOMIC DNA]</scope>
    <source>
        <strain evidence="8">C19</strain>
    </source>
</reference>
<dbReference type="GO" id="GO:0008270">
    <property type="term" value="F:zinc ion binding"/>
    <property type="evidence" value="ECO:0007669"/>
    <property type="project" value="InterPro"/>
</dbReference>
<dbReference type="GO" id="GO:0005615">
    <property type="term" value="C:extracellular space"/>
    <property type="evidence" value="ECO:0007669"/>
    <property type="project" value="InterPro"/>
</dbReference>
<dbReference type="STRING" id="715226.ABI_20530"/>
<dbReference type="InterPro" id="IPR024079">
    <property type="entry name" value="MetalloPept_cat_dom_sf"/>
</dbReference>
<keyword evidence="4" id="KW-0964">Secreted</keyword>
<accession>F4QM40</accession>
<dbReference type="Gene3D" id="2.150.10.10">
    <property type="entry name" value="Serralysin-like metalloprotease, C-terminal"/>
    <property type="match status" value="10"/>
</dbReference>
<dbReference type="GO" id="GO:0006508">
    <property type="term" value="P:proteolysis"/>
    <property type="evidence" value="ECO:0007669"/>
    <property type="project" value="InterPro"/>
</dbReference>
<evidence type="ECO:0000256" key="2">
    <source>
        <dbReference type="ARBA" id="ARBA00004613"/>
    </source>
</evidence>
<dbReference type="SUPFAM" id="SSF51120">
    <property type="entry name" value="beta-Roll"/>
    <property type="match status" value="11"/>
</dbReference>
<keyword evidence="5" id="KW-0677">Repeat</keyword>
<dbReference type="SUPFAM" id="SSF55486">
    <property type="entry name" value="Metalloproteases ('zincins'), catalytic domain"/>
    <property type="match status" value="1"/>
</dbReference>
<evidence type="ECO:0000256" key="3">
    <source>
        <dbReference type="ARBA" id="ARBA00009490"/>
    </source>
</evidence>
<evidence type="ECO:0000256" key="4">
    <source>
        <dbReference type="ARBA" id="ARBA00022525"/>
    </source>
</evidence>
<dbReference type="EMBL" id="GL883077">
    <property type="protein sequence ID" value="EGF93612.1"/>
    <property type="molecule type" value="Genomic_DNA"/>
</dbReference>
<keyword evidence="8" id="KW-1185">Reference proteome</keyword>
<evidence type="ECO:0000313" key="7">
    <source>
        <dbReference type="EMBL" id="EGF93612.1"/>
    </source>
</evidence>
<name>F4QM40_9CAUL</name>
<dbReference type="eggNOG" id="COG2931">
    <property type="taxonomic scope" value="Bacteria"/>
</dbReference>
<dbReference type="InterPro" id="IPR006026">
    <property type="entry name" value="Peptidase_Metallo"/>
</dbReference>
<dbReference type="HOGENOM" id="CLU_248970_0_0_5"/>
<dbReference type="InterPro" id="IPR001343">
    <property type="entry name" value="Hemolysn_Ca-bd"/>
</dbReference>
<organism evidence="7 8">
    <name type="scientific">Asticcacaulis biprosthecium C19</name>
    <dbReference type="NCBI Taxonomy" id="715226"/>
    <lineage>
        <taxon>Bacteria</taxon>
        <taxon>Pseudomonadati</taxon>
        <taxon>Pseudomonadota</taxon>
        <taxon>Alphaproteobacteria</taxon>
        <taxon>Caulobacterales</taxon>
        <taxon>Caulobacteraceae</taxon>
        <taxon>Asticcacaulis</taxon>
    </lineage>
</organism>
<dbReference type="Pfam" id="PF00353">
    <property type="entry name" value="HemolysinCabind"/>
    <property type="match status" value="17"/>
</dbReference>
<evidence type="ECO:0000313" key="8">
    <source>
        <dbReference type="Proteomes" id="UP000006512"/>
    </source>
</evidence>
<sequence length="1863" mass="188540">MRVRFGFDFEEAGQASGLNSSASALALSAAASPTLVALEASNFALTAPKLAEDSLVAGLASVPAESYHGRGVAAPAAVISAPAADRSYGGSYTGAHNTGHMSGGATDGGVNGSSGPGQTVRIAQYYDAGQARYEFSGNQDIDAVLIGSKWSSTSLTYSFPTSGSFYQTPYYDSGYLTNHVVFNAAQQTATRYALGLIYGYTLLSFTEVTESNTTHANLRFSQTTDSSLGSAEGNFPGSDSWDGDVWFGQTGQPYYLTPQIGNWGQATIMHEIGHALGLKHGHSDYTGFDLAPGGYVDGPGPRYGSAALDAAHDSWAYSLMTYRSASGYASDFQGDQFNQPQTYMQNDIAALQYLYGAWFGFNSGNTTYSFNVTTGELFVNGVGQGTPTLNGGQGKIFRTIWDGNGIDTYDFSNFTDNQSINLAPGAWSTMSAARLVDLRPLDGGVNVAPPGNLANALLYNGDLRSLIENANGGSGNDSIYGNQAGNTLQGNGGDDYGFGSTGNDTLYGALGNDTLDGWTDNDVAYGDGGDDLLMGYFGNDTLSGGIGNDVLNGEDGNDYLEGDGGNDTLSGSTGNDSYVVREAGDVISEAADAGTDLVWAEISHTLGANFENLNLFGFGYIDGTGNSLNNVINGNDYNNVLAGGGGTDTINGGAGDDVVYSTGYGAYYGGVGNDTVWAAGGYPELLDGGDGIDLLEVSTAFFDYAINMVTGVTNFATESFVNFENLNSGTGNDTLVGTSGDNIINAGAGNDNVNSSGGSDTVNGQHGNDYLYSDAFSNKTYDGGAGNDTIGGGFQYGNTWDGGADTDTLDMALHNFGPATVNLALGTYTTTNGTVNVLNFENYTGHNAVEIIIGTAGANVIITAAGNDDIDGGGGADTISGGDGNDFLHSSSGGVVAWYGDGGNDTVTGIFNYTSYIDAGADVDTLDLAYITGGIPPIAFDLATGAYTDGSGSLTLLNFENYLGQGAAETVSGTDGDNLIEGNNGNDSISGLLGGDTLNGGSGNDTVNAGTYSAADLVDGGAGNDVITASGRGTFTGGTGNDYMYAGLGTDETLDGGSSTDTIDTTLWSGDYVLDMITGLTNYAGELYINFEIAVTGAGNDSVSGTAGANRIETGAGNDWLDGLGGVDTLVGGTGDDTYVVNSASDVVVEASGEGTDTVRSSVTYTLAGINAEVLVLLGSGNYSGTGNGLSNTLYGNTGNNRLDGGTGNDTLYGGTGNDTFVVNTTGDTIVEFAGEGTDLAEASANYTLSADVENLTLMGTGNINGTGNALGNVITGNTGNNVLAGGTGDDTFYVQNAGDSVVEANGEGTDTVNSSVTWSLAGSYVETLILTGAANINGTGNGQANAIYGNTGVNSLIGGGGHDVLDGGAGADVLTGNTGDDTYYVDNAGDNVVEANGEGTADIIYSSVTYSLGGRYIESLLLTGSANINGTGNSLNQTIVGNTGDNTLTGLGGADYLDGGAGGIDALIGGTGDDTYVNGTGDTITENASEGIDTVRSGITATLGANLEVLILTGVANINGTGNTLDNALYGNDGDNVLSGGTGNDSYYVQNAGDTISEASNAGTDSVFSWVTYSIAGKQIENLTLTGAVALNATGNNLANVLTGNTLANTLDGSGGHDRLDGGAGIDTLIGGTGNDTYVVDDPTDTLTELAGQGADSVEAWTTYTLGAEVENLTLMGSAAISGTGNALNNVLTGNSNSNILTGGLGNDTYYIQNTGDNVVELSGEGTDTIYSTVTYSLSGRYAEAIILTGSANVNATGNSLTNSLTGNSGNNTLNGKGGADNLTGDLGSDLFLFETASGADTVTDFSAAQNDTININAYTAGVANNGLVTQSGANVLISLGGGNVITVLTATQADVLAHIVW</sequence>
<protein>
    <submittedName>
        <fullName evidence="7">Hemolysin-type calcium-binding repeat 2 copies family protein</fullName>
    </submittedName>
</protein>
<evidence type="ECO:0000259" key="6">
    <source>
        <dbReference type="SMART" id="SM00235"/>
    </source>
</evidence>
<dbReference type="GO" id="GO:0005509">
    <property type="term" value="F:calcium ion binding"/>
    <property type="evidence" value="ECO:0007669"/>
    <property type="project" value="InterPro"/>
</dbReference>
<evidence type="ECO:0000256" key="5">
    <source>
        <dbReference type="ARBA" id="ARBA00022737"/>
    </source>
</evidence>